<protein>
    <submittedName>
        <fullName evidence="3">Uncharacterized protein</fullName>
    </submittedName>
</protein>
<feature type="compositionally biased region" description="Low complexity" evidence="1">
    <location>
        <begin position="193"/>
        <end position="204"/>
    </location>
</feature>
<feature type="compositionally biased region" description="Low complexity" evidence="1">
    <location>
        <begin position="313"/>
        <end position="322"/>
    </location>
</feature>
<comment type="caution">
    <text evidence="3">The sequence shown here is derived from an EMBL/GenBank/DDBJ whole genome shotgun (WGS) entry which is preliminary data.</text>
</comment>
<sequence length="807" mass="82631">MVAIHPYNGHPSDGHQGDGLPSEAVWQLLAGMAHDSWEAICNSAHVDVELKVRAAGGTSDGAISSVAKPTPATTSMPVKAASTIAATPTVMPVVSAPTAESTPVATPAKPTTTEAQFTPSAAASTPAHASAAAGGGGQTGNNNGSPAGQSSQGSGNGNDTAAPAGQVLPSSSNGTNGNNNDIGGPQASQPVGAPATEAPAPTTTGSSDPNSPPVYVNAPGQTTPVQEVPTPTASGDVLVTASSAGLPSGSIVPSLSSSSPSKNGATHSSSGSSHVGAIAGVVVVLVVLLAAAAVLYRFRRAKAVRQIFGRGGNSTSNTGSKRNGNERLRGQSVERSSWTPFESSRAGCSQMHSMANNAVSRDNVSAAIFATYDEKQSQSAASLAPSTTAAANACHDSNDRHSRIDTYKNANLPPPAYPLPAYPPPAYPLPAYPAASATSSPRPTSVSSSVGTDDSDSLVGAPHGRARSASRGSYSTFPTAGRPAMHRHNSSTSVPHLQPAPALSSTKREDASTVSNLSSQPRVAVTVQLHSAPQVKELSAVNYYTAKTKPVTTPRTQPAREMTPSFSPLEADVLVPPPTVKTQRQRGGTESEREDVNSSRDKTTFAQSRASYGSIGGCSVASSMLMSPTLLRWPVPPQTPVTAHGDEGKEAPDLESKASIRASPVASSSMASNGNGAGSAHSPTVAGRGQPQTSAQLNKPSPRNQQHTTFGRQPGPDGVVVRGGSAGYSHIGQQQQQRSARQPYNQIPPQQYHHQQYSTQKGASFGYMQPNAPALTVHTGGQDTSVHIHIAQYQAPPTSNGTQEHFF</sequence>
<feature type="region of interest" description="Disordered" evidence="1">
    <location>
        <begin position="250"/>
        <end position="272"/>
    </location>
</feature>
<feature type="compositionally biased region" description="Low complexity" evidence="1">
    <location>
        <begin position="733"/>
        <end position="742"/>
    </location>
</feature>
<gene>
    <name evidence="3" type="ORF">SEPCBS57363_001164</name>
</gene>
<feature type="compositionally biased region" description="Low complexity" evidence="1">
    <location>
        <begin position="140"/>
        <end position="153"/>
    </location>
</feature>
<feature type="region of interest" description="Disordered" evidence="1">
    <location>
        <begin position="98"/>
        <end position="233"/>
    </location>
</feature>
<feature type="transmembrane region" description="Helical" evidence="2">
    <location>
        <begin position="275"/>
        <end position="296"/>
    </location>
</feature>
<feature type="compositionally biased region" description="Low complexity" evidence="1">
    <location>
        <begin position="170"/>
        <end position="184"/>
    </location>
</feature>
<feature type="compositionally biased region" description="Polar residues" evidence="1">
    <location>
        <begin position="690"/>
        <end position="711"/>
    </location>
</feature>
<evidence type="ECO:0000313" key="3">
    <source>
        <dbReference type="EMBL" id="CAK7264614.1"/>
    </source>
</evidence>
<feature type="compositionally biased region" description="Basic and acidic residues" evidence="1">
    <location>
        <begin position="587"/>
        <end position="603"/>
    </location>
</feature>
<feature type="region of interest" description="Disordered" evidence="1">
    <location>
        <begin position="569"/>
        <end position="611"/>
    </location>
</feature>
<organism evidence="3 4">
    <name type="scientific">Sporothrix epigloea</name>
    <dbReference type="NCBI Taxonomy" id="1892477"/>
    <lineage>
        <taxon>Eukaryota</taxon>
        <taxon>Fungi</taxon>
        <taxon>Dikarya</taxon>
        <taxon>Ascomycota</taxon>
        <taxon>Pezizomycotina</taxon>
        <taxon>Sordariomycetes</taxon>
        <taxon>Sordariomycetidae</taxon>
        <taxon>Ophiostomatales</taxon>
        <taxon>Ophiostomataceae</taxon>
        <taxon>Sporothrix</taxon>
    </lineage>
</organism>
<keyword evidence="2" id="KW-1133">Transmembrane helix</keyword>
<reference evidence="3 4" key="1">
    <citation type="submission" date="2024-01" db="EMBL/GenBank/DDBJ databases">
        <authorList>
            <person name="Allen C."/>
            <person name="Tagirdzhanova G."/>
        </authorList>
    </citation>
    <scope>NUCLEOTIDE SEQUENCE [LARGE SCALE GENOMIC DNA]</scope>
    <source>
        <strain evidence="3 4">CBS 573.63</strain>
    </source>
</reference>
<feature type="compositionally biased region" description="Basic and acidic residues" evidence="1">
    <location>
        <begin position="644"/>
        <end position="658"/>
    </location>
</feature>
<dbReference type="EMBL" id="CAWUOM010000011">
    <property type="protein sequence ID" value="CAK7264614.1"/>
    <property type="molecule type" value="Genomic_DNA"/>
</dbReference>
<dbReference type="Proteomes" id="UP001642501">
    <property type="component" value="Unassembled WGS sequence"/>
</dbReference>
<proteinExistence type="predicted"/>
<feature type="region of interest" description="Disordered" evidence="1">
    <location>
        <begin position="433"/>
        <end position="520"/>
    </location>
</feature>
<keyword evidence="2" id="KW-0812">Transmembrane</keyword>
<evidence type="ECO:0000256" key="1">
    <source>
        <dbReference type="SAM" id="MobiDB-lite"/>
    </source>
</evidence>
<feature type="compositionally biased region" description="Basic and acidic residues" evidence="1">
    <location>
        <begin position="396"/>
        <end position="406"/>
    </location>
</feature>
<evidence type="ECO:0000313" key="4">
    <source>
        <dbReference type="Proteomes" id="UP001642501"/>
    </source>
</evidence>
<feature type="region of interest" description="Disordered" evidence="1">
    <location>
        <begin position="636"/>
        <end position="742"/>
    </location>
</feature>
<keyword evidence="4" id="KW-1185">Reference proteome</keyword>
<name>A0ABP0D9T8_9PEZI</name>
<feature type="compositionally biased region" description="Low complexity" evidence="1">
    <location>
        <begin position="433"/>
        <end position="473"/>
    </location>
</feature>
<accession>A0ABP0D9T8</accession>
<feature type="compositionally biased region" description="Low complexity" evidence="1">
    <location>
        <begin position="102"/>
        <end position="132"/>
    </location>
</feature>
<feature type="region of interest" description="Disordered" evidence="1">
    <location>
        <begin position="309"/>
        <end position="341"/>
    </location>
</feature>
<feature type="compositionally biased region" description="Low complexity" evidence="1">
    <location>
        <begin position="666"/>
        <end position="682"/>
    </location>
</feature>
<feature type="region of interest" description="Disordered" evidence="1">
    <location>
        <begin position="391"/>
        <end position="411"/>
    </location>
</feature>
<feature type="compositionally biased region" description="Low complexity" evidence="1">
    <location>
        <begin position="219"/>
        <end position="232"/>
    </location>
</feature>
<keyword evidence="2" id="KW-0472">Membrane</keyword>
<evidence type="ECO:0000256" key="2">
    <source>
        <dbReference type="SAM" id="Phobius"/>
    </source>
</evidence>